<evidence type="ECO:0000313" key="2">
    <source>
        <dbReference type="EMBL" id="UPT23092.1"/>
    </source>
</evidence>
<evidence type="ECO:0008006" key="4">
    <source>
        <dbReference type="Google" id="ProtNLM"/>
    </source>
</evidence>
<dbReference type="Proteomes" id="UP000832041">
    <property type="component" value="Chromosome"/>
</dbReference>
<dbReference type="RefSeq" id="WP_248591614.1">
    <property type="nucleotide sequence ID" value="NZ_BAABEB010000018.1"/>
</dbReference>
<evidence type="ECO:0000313" key="3">
    <source>
        <dbReference type="Proteomes" id="UP000832041"/>
    </source>
</evidence>
<gene>
    <name evidence="2" type="ORF">FOF52_20895</name>
</gene>
<organism evidence="2 3">
    <name type="scientific">Thermobifida alba</name>
    <name type="common">Thermomonospora alba</name>
    <dbReference type="NCBI Taxonomy" id="53522"/>
    <lineage>
        <taxon>Bacteria</taxon>
        <taxon>Bacillati</taxon>
        <taxon>Actinomycetota</taxon>
        <taxon>Actinomycetes</taxon>
        <taxon>Streptosporangiales</taxon>
        <taxon>Nocardiopsidaceae</taxon>
        <taxon>Thermobifida</taxon>
    </lineage>
</organism>
<reference evidence="2 3" key="1">
    <citation type="submission" date="2020-04" db="EMBL/GenBank/DDBJ databases">
        <title>Thermobifida alba genome sequencing and assembly.</title>
        <authorList>
            <person name="Luzics S."/>
            <person name="Horvath B."/>
            <person name="Nagy I."/>
            <person name="Toth A."/>
            <person name="Nagy I."/>
            <person name="Kukolya J."/>
        </authorList>
    </citation>
    <scope>NUCLEOTIDE SEQUENCE [LARGE SCALE GENOMIC DNA]</scope>
    <source>
        <strain evidence="2 3">DSM 43795</strain>
    </source>
</reference>
<sequence>MSIPHWEKLPPYRAVVAVDARDFSSLDSAGMQRVNESIRGLLAQAMSAIGLSSSWEKHYFGQHTGDGYVAGLDPEYLPALVGCFPEALCALLREHPRPDGKSFQLRVSLHIGPLPDDGLGVPMVETHRLLDDDGLRRLLARATPRRTPLAMIVSDRVYEDVFSSGRATGGVSAEEFTRHLVRVKTFEKPAWVHIPGIDWNLVDRGLLLSGSPSQEDRGQKVSPPEGPQQAPSAGGIVASRGDRNFVGYNQTIHGGGH</sequence>
<feature type="region of interest" description="Disordered" evidence="1">
    <location>
        <begin position="210"/>
        <end position="242"/>
    </location>
</feature>
<protein>
    <recommendedName>
        <fullName evidence="4">Guanylate cyclase domain-containing protein</fullName>
    </recommendedName>
</protein>
<proteinExistence type="predicted"/>
<dbReference type="EMBL" id="CP051627">
    <property type="protein sequence ID" value="UPT23092.1"/>
    <property type="molecule type" value="Genomic_DNA"/>
</dbReference>
<accession>A0ABY4L642</accession>
<keyword evidence="3" id="KW-1185">Reference proteome</keyword>
<evidence type="ECO:0000256" key="1">
    <source>
        <dbReference type="SAM" id="MobiDB-lite"/>
    </source>
</evidence>
<name>A0ABY4L642_THEAE</name>